<dbReference type="AlphaFoldDB" id="A0A0F4VLK8"/>
<dbReference type="EMBL" id="JMTK01000002">
    <property type="protein sequence ID" value="KJZ82393.1"/>
    <property type="molecule type" value="Genomic_DNA"/>
</dbReference>
<protein>
    <submittedName>
        <fullName evidence="1">Uncharacterized protein</fullName>
    </submittedName>
</protein>
<keyword evidence="2" id="KW-1185">Reference proteome</keyword>
<name>A0A0F4VLK8_9HYPH</name>
<proteinExistence type="predicted"/>
<comment type="caution">
    <text evidence="1">The sequence shown here is derived from an EMBL/GenBank/DDBJ whole genome shotgun (WGS) entry which is preliminary data.</text>
</comment>
<accession>A0A0F4VLK8</accession>
<sequence>MFLNEAILGVESYFLCKKRGVRIFLRIMPSNFSKNHTQKEKIKYLHKIV</sequence>
<dbReference type="Proteomes" id="UP000033731">
    <property type="component" value="Unassembled WGS sequence"/>
</dbReference>
<organism evidence="1 2">
    <name type="scientific">Candidatus Liberibacter solanacearum</name>
    <dbReference type="NCBI Taxonomy" id="556287"/>
    <lineage>
        <taxon>Bacteria</taxon>
        <taxon>Pseudomonadati</taxon>
        <taxon>Pseudomonadota</taxon>
        <taxon>Alphaproteobacteria</taxon>
        <taxon>Hyphomicrobiales</taxon>
        <taxon>Rhizobiaceae</taxon>
        <taxon>Liberibacter</taxon>
    </lineage>
</organism>
<evidence type="ECO:0000313" key="1">
    <source>
        <dbReference type="EMBL" id="KJZ82393.1"/>
    </source>
</evidence>
<reference evidence="1 2" key="1">
    <citation type="journal article" date="2015" name="Phytopathology">
        <title>Genomes of Candidatus Liberibacter solanacearum haplotype A from New Zealand and the USA suggest significant genome plasticity in the species.</title>
        <authorList>
            <person name="Thompson S.M."/>
            <person name="Johnson C.P."/>
            <person name="Lu A.Y."/>
            <person name="Frampton R.A."/>
            <person name="Sullivan K.L."/>
            <person name="Fiers M.W."/>
            <person name="Crowhurst R.N."/>
            <person name="Pitman A.R."/>
            <person name="Scott I."/>
            <person name="Gudmestad N.C."/>
            <person name="Smith G.R."/>
        </authorList>
    </citation>
    <scope>NUCLEOTIDE SEQUENCE [LARGE SCALE GENOMIC DNA]</scope>
    <source>
        <strain evidence="1 2">LsoNZ1</strain>
    </source>
</reference>
<dbReference type="PATRIC" id="fig|556287.9.peg.1163"/>
<evidence type="ECO:0000313" key="2">
    <source>
        <dbReference type="Proteomes" id="UP000033731"/>
    </source>
</evidence>
<gene>
    <name evidence="1" type="ORF">DJ66_1144</name>
</gene>